<dbReference type="Gene3D" id="3.10.50.40">
    <property type="match status" value="2"/>
</dbReference>
<proteinExistence type="predicted"/>
<keyword evidence="8" id="KW-1185">Reference proteome</keyword>
<evidence type="ECO:0000313" key="8">
    <source>
        <dbReference type="Proteomes" id="UP001363151"/>
    </source>
</evidence>
<dbReference type="PANTHER" id="PTHR10657">
    <property type="entry name" value="PEPTIDYL-PROLYL CIS-TRANS ISOMERASE"/>
    <property type="match status" value="1"/>
</dbReference>
<name>A0ABR1FTP0_AURAN</name>
<dbReference type="InterPro" id="IPR000297">
    <property type="entry name" value="PPIase_PpiC"/>
</dbReference>
<dbReference type="EMBL" id="JBBJCI010000230">
    <property type="protein sequence ID" value="KAK7238373.1"/>
    <property type="molecule type" value="Genomic_DNA"/>
</dbReference>
<dbReference type="GO" id="GO:0016853">
    <property type="term" value="F:isomerase activity"/>
    <property type="evidence" value="ECO:0007669"/>
    <property type="project" value="UniProtKB-KW"/>
</dbReference>
<sequence>MADDNVARCAHLLLKHTGSRNPVSRRTNQRITMTKAEALDELEGWMAKISNAPDPAAAFRDACKKRSDCGSCRESGDLGDFQRGQMQKPFEDATFALAVGEMSGVVDTDSGVHAILRLPLLADEGASPKRQKTQGVRAAHLLLKTTRSRNPVSRRTGERIALAPEDARAELEGYLAEVLAAPEPSRVFSALASKRSDCSSYKQGGDLGHFQKGAMQAPFEDAAFGLKVGAVSGIVETDSGLHIILRIQ</sequence>
<accession>A0ABR1FTP0</accession>
<dbReference type="PROSITE" id="PS01096">
    <property type="entry name" value="PPIC_PPIASE_1"/>
    <property type="match status" value="1"/>
</dbReference>
<evidence type="ECO:0000256" key="5">
    <source>
        <dbReference type="RuleBase" id="RU363014"/>
    </source>
</evidence>
<evidence type="ECO:0000256" key="1">
    <source>
        <dbReference type="ARBA" id="ARBA00000971"/>
    </source>
</evidence>
<comment type="catalytic activity">
    <reaction evidence="1 5">
        <text>[protein]-peptidylproline (omega=180) = [protein]-peptidylproline (omega=0)</text>
        <dbReference type="Rhea" id="RHEA:16237"/>
        <dbReference type="Rhea" id="RHEA-COMP:10747"/>
        <dbReference type="Rhea" id="RHEA-COMP:10748"/>
        <dbReference type="ChEBI" id="CHEBI:83833"/>
        <dbReference type="ChEBI" id="CHEBI:83834"/>
        <dbReference type="EC" id="5.2.1.8"/>
    </reaction>
</comment>
<comment type="caution">
    <text evidence="7">The sequence shown here is derived from an EMBL/GenBank/DDBJ whole genome shotgun (WGS) entry which is preliminary data.</text>
</comment>
<keyword evidence="3 4" id="KW-0413">Isomerase</keyword>
<gene>
    <name evidence="7" type="primary">PIN1</name>
    <name evidence="7" type="ORF">SO694_00023239</name>
</gene>
<dbReference type="SUPFAM" id="SSF54534">
    <property type="entry name" value="FKBP-like"/>
    <property type="match status" value="2"/>
</dbReference>
<evidence type="ECO:0000313" key="7">
    <source>
        <dbReference type="EMBL" id="KAK7238373.1"/>
    </source>
</evidence>
<dbReference type="Pfam" id="PF00639">
    <property type="entry name" value="Rotamase"/>
    <property type="match status" value="2"/>
</dbReference>
<evidence type="ECO:0000256" key="4">
    <source>
        <dbReference type="PROSITE-ProRule" id="PRU00278"/>
    </source>
</evidence>
<feature type="domain" description="PpiC" evidence="6">
    <location>
        <begin position="133"/>
        <end position="248"/>
    </location>
</feature>
<organism evidence="7 8">
    <name type="scientific">Aureococcus anophagefferens</name>
    <name type="common">Harmful bloom alga</name>
    <dbReference type="NCBI Taxonomy" id="44056"/>
    <lineage>
        <taxon>Eukaryota</taxon>
        <taxon>Sar</taxon>
        <taxon>Stramenopiles</taxon>
        <taxon>Ochrophyta</taxon>
        <taxon>Pelagophyceae</taxon>
        <taxon>Pelagomonadales</taxon>
        <taxon>Pelagomonadaceae</taxon>
        <taxon>Aureococcus</taxon>
    </lineage>
</organism>
<dbReference type="InterPro" id="IPR046357">
    <property type="entry name" value="PPIase_dom_sf"/>
</dbReference>
<feature type="domain" description="PpiC" evidence="6">
    <location>
        <begin position="4"/>
        <end position="119"/>
    </location>
</feature>
<dbReference type="Proteomes" id="UP001363151">
    <property type="component" value="Unassembled WGS sequence"/>
</dbReference>
<keyword evidence="2 4" id="KW-0697">Rotamase</keyword>
<evidence type="ECO:0000256" key="3">
    <source>
        <dbReference type="ARBA" id="ARBA00023235"/>
    </source>
</evidence>
<reference evidence="7 8" key="1">
    <citation type="submission" date="2024-03" db="EMBL/GenBank/DDBJ databases">
        <title>Aureococcus anophagefferens CCMP1851 and Kratosvirus quantuckense: Draft genome of a second virus-susceptible host strain in the model system.</title>
        <authorList>
            <person name="Chase E."/>
            <person name="Truchon A.R."/>
            <person name="Schepens W."/>
            <person name="Wilhelm S.W."/>
        </authorList>
    </citation>
    <scope>NUCLEOTIDE SEQUENCE [LARGE SCALE GENOMIC DNA]</scope>
    <source>
        <strain evidence="7 8">CCMP1851</strain>
    </source>
</reference>
<dbReference type="InterPro" id="IPR023058">
    <property type="entry name" value="PPIase_PpiC_CS"/>
</dbReference>
<dbReference type="PROSITE" id="PS50198">
    <property type="entry name" value="PPIC_PPIASE_2"/>
    <property type="match status" value="2"/>
</dbReference>
<dbReference type="EC" id="5.2.1.8" evidence="5"/>
<dbReference type="InterPro" id="IPR051370">
    <property type="entry name" value="PPIase_Pin1"/>
</dbReference>
<evidence type="ECO:0000256" key="2">
    <source>
        <dbReference type="ARBA" id="ARBA00023110"/>
    </source>
</evidence>
<evidence type="ECO:0000259" key="6">
    <source>
        <dbReference type="PROSITE" id="PS50198"/>
    </source>
</evidence>
<dbReference type="PANTHER" id="PTHR10657:SF4">
    <property type="entry name" value="PEPTIDYL-PROLYL CIS-TRANS ISOMERASE-RELATED"/>
    <property type="match status" value="1"/>
</dbReference>
<protein>
    <recommendedName>
        <fullName evidence="5">Peptidyl-prolyl cis-trans isomerase</fullName>
        <ecNumber evidence="5">5.2.1.8</ecNumber>
    </recommendedName>
</protein>